<feature type="compositionally biased region" description="Basic residues" evidence="1">
    <location>
        <begin position="40"/>
        <end position="54"/>
    </location>
</feature>
<organism evidence="2 3">
    <name type="scientific">Galerina marginata (strain CBS 339.88)</name>
    <dbReference type="NCBI Taxonomy" id="685588"/>
    <lineage>
        <taxon>Eukaryota</taxon>
        <taxon>Fungi</taxon>
        <taxon>Dikarya</taxon>
        <taxon>Basidiomycota</taxon>
        <taxon>Agaricomycotina</taxon>
        <taxon>Agaricomycetes</taxon>
        <taxon>Agaricomycetidae</taxon>
        <taxon>Agaricales</taxon>
        <taxon>Agaricineae</taxon>
        <taxon>Strophariaceae</taxon>
        <taxon>Galerina</taxon>
    </lineage>
</organism>
<evidence type="ECO:0000313" key="2">
    <source>
        <dbReference type="EMBL" id="KDR73751.1"/>
    </source>
</evidence>
<evidence type="ECO:0000313" key="3">
    <source>
        <dbReference type="Proteomes" id="UP000027222"/>
    </source>
</evidence>
<dbReference type="AlphaFoldDB" id="A0A067SS85"/>
<gene>
    <name evidence="2" type="ORF">GALMADRAFT_142198</name>
</gene>
<accession>A0A067SS85</accession>
<evidence type="ECO:0000256" key="1">
    <source>
        <dbReference type="SAM" id="MobiDB-lite"/>
    </source>
</evidence>
<sequence length="206" mass="23180">MTVLHGTPVHESGSSRASPFFSASQFEPLLHPISQYQSRATKRGARRTRVKAHRTVSPSPRLRASTNLKAPLSIDQALYPPMVDTYAFSFWMDFWNAVALAEWTPPFPLRSRDFMPVHIPCMILEHNVEFYKLPFIQCIAVRTSAPSDFPRTFRVPSLVARNLFAHLGQEVSLSRNCTGSVIVWPSRSHAFMAVLSGTPVHESGSW</sequence>
<name>A0A067SS85_GALM3</name>
<dbReference type="HOGENOM" id="CLU_1332011_0_0_1"/>
<dbReference type="Proteomes" id="UP000027222">
    <property type="component" value="Unassembled WGS sequence"/>
</dbReference>
<keyword evidence="3" id="KW-1185">Reference proteome</keyword>
<feature type="region of interest" description="Disordered" evidence="1">
    <location>
        <begin position="37"/>
        <end position="60"/>
    </location>
</feature>
<dbReference type="EMBL" id="KL142385">
    <property type="protein sequence ID" value="KDR73751.1"/>
    <property type="molecule type" value="Genomic_DNA"/>
</dbReference>
<reference evidence="3" key="1">
    <citation type="journal article" date="2014" name="Proc. Natl. Acad. Sci. U.S.A.">
        <title>Extensive sampling of basidiomycete genomes demonstrates inadequacy of the white-rot/brown-rot paradigm for wood decay fungi.</title>
        <authorList>
            <person name="Riley R."/>
            <person name="Salamov A.A."/>
            <person name="Brown D.W."/>
            <person name="Nagy L.G."/>
            <person name="Floudas D."/>
            <person name="Held B.W."/>
            <person name="Levasseur A."/>
            <person name="Lombard V."/>
            <person name="Morin E."/>
            <person name="Otillar R."/>
            <person name="Lindquist E.A."/>
            <person name="Sun H."/>
            <person name="LaButti K.M."/>
            <person name="Schmutz J."/>
            <person name="Jabbour D."/>
            <person name="Luo H."/>
            <person name="Baker S.E."/>
            <person name="Pisabarro A.G."/>
            <person name="Walton J.D."/>
            <person name="Blanchette R.A."/>
            <person name="Henrissat B."/>
            <person name="Martin F."/>
            <person name="Cullen D."/>
            <person name="Hibbett D.S."/>
            <person name="Grigoriev I.V."/>
        </authorList>
    </citation>
    <scope>NUCLEOTIDE SEQUENCE [LARGE SCALE GENOMIC DNA]</scope>
    <source>
        <strain evidence="3">CBS 339.88</strain>
    </source>
</reference>
<proteinExistence type="predicted"/>
<protein>
    <submittedName>
        <fullName evidence="2">Uncharacterized protein</fullName>
    </submittedName>
</protein>